<dbReference type="InterPro" id="IPR036188">
    <property type="entry name" value="FAD/NAD-bd_sf"/>
</dbReference>
<dbReference type="Pfam" id="PF16901">
    <property type="entry name" value="DAO_C"/>
    <property type="match status" value="1"/>
</dbReference>
<keyword evidence="5 6" id="KW-0560">Oxidoreductase</keyword>
<dbReference type="GO" id="GO:0004368">
    <property type="term" value="F:glycerol-3-phosphate dehydrogenase (quinone) activity"/>
    <property type="evidence" value="ECO:0007669"/>
    <property type="project" value="UniProtKB-EC"/>
</dbReference>
<feature type="domain" description="FAD dependent oxidoreductase" evidence="7">
    <location>
        <begin position="7"/>
        <end position="342"/>
    </location>
</feature>
<evidence type="ECO:0000256" key="6">
    <source>
        <dbReference type="RuleBase" id="RU361217"/>
    </source>
</evidence>
<dbReference type="PROSITE" id="PS00977">
    <property type="entry name" value="FAD_G3PDH_1"/>
    <property type="match status" value="1"/>
</dbReference>
<dbReference type="EC" id="1.1.5.3" evidence="6"/>
<accession>A0A2U2DSZ5</accession>
<comment type="similarity">
    <text evidence="2 6">Belongs to the FAD-dependent glycerol-3-phosphate dehydrogenase family.</text>
</comment>
<evidence type="ECO:0000256" key="1">
    <source>
        <dbReference type="ARBA" id="ARBA00001974"/>
    </source>
</evidence>
<dbReference type="Pfam" id="PF01266">
    <property type="entry name" value="DAO"/>
    <property type="match status" value="1"/>
</dbReference>
<dbReference type="PANTHER" id="PTHR11985">
    <property type="entry name" value="GLYCEROL-3-PHOSPHATE DEHYDROGENASE"/>
    <property type="match status" value="1"/>
</dbReference>
<protein>
    <recommendedName>
        <fullName evidence="6">Glycerol-3-phosphate dehydrogenase</fullName>
        <ecNumber evidence="6">1.1.5.3</ecNumber>
    </recommendedName>
</protein>
<keyword evidence="10" id="KW-1185">Reference proteome</keyword>
<dbReference type="Gene3D" id="6.10.250.1890">
    <property type="match status" value="1"/>
</dbReference>
<reference evidence="9 10" key="1">
    <citation type="submission" date="2018-05" db="EMBL/GenBank/DDBJ databases">
        <title>The draft genome of strain NS-104.</title>
        <authorList>
            <person name="Hang P."/>
            <person name="Jiang J."/>
        </authorList>
    </citation>
    <scope>NUCLEOTIDE SEQUENCE [LARGE SCALE GENOMIC DNA]</scope>
    <source>
        <strain evidence="9 10">NS-104</strain>
    </source>
</reference>
<comment type="cofactor">
    <cofactor evidence="1 6">
        <name>FAD</name>
        <dbReference type="ChEBI" id="CHEBI:57692"/>
    </cofactor>
</comment>
<dbReference type="PRINTS" id="PR01001">
    <property type="entry name" value="FADG3PDH"/>
</dbReference>
<dbReference type="AlphaFoldDB" id="A0A2U2DSZ5"/>
<dbReference type="RefSeq" id="WP_109457821.1">
    <property type="nucleotide sequence ID" value="NZ_QFBC01000003.1"/>
</dbReference>
<evidence type="ECO:0000313" key="10">
    <source>
        <dbReference type="Proteomes" id="UP000245252"/>
    </source>
</evidence>
<keyword evidence="4" id="KW-0274">FAD</keyword>
<evidence type="ECO:0000256" key="2">
    <source>
        <dbReference type="ARBA" id="ARBA00007330"/>
    </source>
</evidence>
<dbReference type="Gene3D" id="1.10.8.870">
    <property type="entry name" value="Alpha-glycerophosphate oxidase, cap domain"/>
    <property type="match status" value="1"/>
</dbReference>
<dbReference type="InterPro" id="IPR031656">
    <property type="entry name" value="DAO_C"/>
</dbReference>
<dbReference type="PANTHER" id="PTHR11985:SF15">
    <property type="entry name" value="GLYCEROL-3-PHOSPHATE DEHYDROGENASE, MITOCHONDRIAL"/>
    <property type="match status" value="1"/>
</dbReference>
<dbReference type="Proteomes" id="UP000245252">
    <property type="component" value="Unassembled WGS sequence"/>
</dbReference>
<gene>
    <name evidence="9" type="ORF">DEM27_08610</name>
</gene>
<comment type="catalytic activity">
    <reaction evidence="6">
        <text>a quinone + sn-glycerol 3-phosphate = dihydroxyacetone phosphate + a quinol</text>
        <dbReference type="Rhea" id="RHEA:18977"/>
        <dbReference type="ChEBI" id="CHEBI:24646"/>
        <dbReference type="ChEBI" id="CHEBI:57597"/>
        <dbReference type="ChEBI" id="CHEBI:57642"/>
        <dbReference type="ChEBI" id="CHEBI:132124"/>
        <dbReference type="EC" id="1.1.5.3"/>
    </reaction>
</comment>
<evidence type="ECO:0000313" key="9">
    <source>
        <dbReference type="EMBL" id="PWE56446.1"/>
    </source>
</evidence>
<dbReference type="InterPro" id="IPR006076">
    <property type="entry name" value="FAD-dep_OxRdtase"/>
</dbReference>
<dbReference type="Gene3D" id="3.50.50.60">
    <property type="entry name" value="FAD/NAD(P)-binding domain"/>
    <property type="match status" value="1"/>
</dbReference>
<name>A0A2U2DSZ5_9HYPH</name>
<dbReference type="EMBL" id="QFBC01000003">
    <property type="protein sequence ID" value="PWE56446.1"/>
    <property type="molecule type" value="Genomic_DNA"/>
</dbReference>
<dbReference type="InterPro" id="IPR000447">
    <property type="entry name" value="G3P_DH_FAD-dep"/>
</dbReference>
<comment type="caution">
    <text evidence="9">The sequence shown here is derived from an EMBL/GenBank/DDBJ whole genome shotgun (WGS) entry which is preliminary data.</text>
</comment>
<organism evidence="9 10">
    <name type="scientific">Metarhizobium album</name>
    <dbReference type="NCBI Taxonomy" id="2182425"/>
    <lineage>
        <taxon>Bacteria</taxon>
        <taxon>Pseudomonadati</taxon>
        <taxon>Pseudomonadota</taxon>
        <taxon>Alphaproteobacteria</taxon>
        <taxon>Hyphomicrobiales</taxon>
        <taxon>Rhizobiaceae</taxon>
        <taxon>Metarhizobium</taxon>
    </lineage>
</organism>
<dbReference type="OrthoDB" id="9766796at2"/>
<evidence type="ECO:0000256" key="5">
    <source>
        <dbReference type="ARBA" id="ARBA00023002"/>
    </source>
</evidence>
<dbReference type="GO" id="GO:0046168">
    <property type="term" value="P:glycerol-3-phosphate catabolic process"/>
    <property type="evidence" value="ECO:0007669"/>
    <property type="project" value="TreeGrafter"/>
</dbReference>
<evidence type="ECO:0000259" key="7">
    <source>
        <dbReference type="Pfam" id="PF01266"/>
    </source>
</evidence>
<dbReference type="NCBIfam" id="NF009906">
    <property type="entry name" value="PRK13369.1"/>
    <property type="match status" value="1"/>
</dbReference>
<dbReference type="GO" id="GO:0009331">
    <property type="term" value="C:glycerol-3-phosphate dehydrogenase (FAD) complex"/>
    <property type="evidence" value="ECO:0007669"/>
    <property type="project" value="UniProtKB-UniRule"/>
</dbReference>
<evidence type="ECO:0000256" key="4">
    <source>
        <dbReference type="ARBA" id="ARBA00022827"/>
    </source>
</evidence>
<evidence type="ECO:0000256" key="3">
    <source>
        <dbReference type="ARBA" id="ARBA00022630"/>
    </source>
</evidence>
<dbReference type="NCBIfam" id="NF008899">
    <property type="entry name" value="PRK12266.1"/>
    <property type="match status" value="1"/>
</dbReference>
<dbReference type="SUPFAM" id="SSF51905">
    <property type="entry name" value="FAD/NAD(P)-binding domain"/>
    <property type="match status" value="1"/>
</dbReference>
<proteinExistence type="inferred from homology"/>
<keyword evidence="3 6" id="KW-0285">Flavoprotein</keyword>
<dbReference type="Gene3D" id="3.30.9.10">
    <property type="entry name" value="D-Amino Acid Oxidase, subunit A, domain 2"/>
    <property type="match status" value="1"/>
</dbReference>
<dbReference type="InterPro" id="IPR038299">
    <property type="entry name" value="DAO_C_sf"/>
</dbReference>
<feature type="domain" description="Alpha-glycerophosphate oxidase C-terminal" evidence="8">
    <location>
        <begin position="388"/>
        <end position="495"/>
    </location>
</feature>
<evidence type="ECO:0000259" key="8">
    <source>
        <dbReference type="Pfam" id="PF16901"/>
    </source>
</evidence>
<sequence length="513" mass="57001">MTTRRFDLAIIGGGINGCGIARDAAGRGLGVFLCEQGDLGSATSSASTKLIHGGLRYLEHYDFKLVRHALTERERLWAIAPHIIWPLRFVLPHRKGLRPAWMLRLGLFIYDHLGGRKMLPGTETLRLTTNPLGAPLHDVSSVGFEYSDCWVQDNRLVVLNARDARSKGADIRVRTRCTEARRENGEWLVTVQDTETGEQETIRARALVNAAGPWVDQVLSSTVKLKAPGSLRLVQGSHIVVDKLYDHDRCYIFQNPDGRIFFSIPYEEDFTLIGTTDQDFKGELSNVRASEKEIAYLCEAASSYFSKTIAPGDVVWSYSGVRALFDNGAENAQKTTRDYVLAVDKENGAAPLLSVFGGKITTFRCLAEDALERLAAIFPDWTRHAGWTATKPLPGGDFPVGGAGTLATHLRRDYPFLSEKEARRLVKHYGTDARIILGRAKSAADLGRDFGGSLTEAEVLFLMQREFTLCAADIVWRRTKSGLRMTAQEIEALDLWITELRKDMAKPLMKQAG</sequence>